<sequence length="60" mass="6367">MGRVGRGEPRNPRANQITPRVISRKGTRKPISGGSEVFVPDSTGTAGPKGREGREKPADP</sequence>
<keyword evidence="3" id="KW-1185">Reference proteome</keyword>
<dbReference type="AlphaFoldDB" id="A0AA38CYC9"/>
<dbReference type="EMBL" id="JAHRHJ020000008">
    <property type="protein sequence ID" value="KAH9305134.1"/>
    <property type="molecule type" value="Genomic_DNA"/>
</dbReference>
<evidence type="ECO:0000256" key="1">
    <source>
        <dbReference type="SAM" id="MobiDB-lite"/>
    </source>
</evidence>
<feature type="region of interest" description="Disordered" evidence="1">
    <location>
        <begin position="1"/>
        <end position="60"/>
    </location>
</feature>
<comment type="caution">
    <text evidence="2">The sequence shown here is derived from an EMBL/GenBank/DDBJ whole genome shotgun (WGS) entry which is preliminary data.</text>
</comment>
<organism evidence="2 3">
    <name type="scientific">Taxus chinensis</name>
    <name type="common">Chinese yew</name>
    <name type="synonym">Taxus wallichiana var. chinensis</name>
    <dbReference type="NCBI Taxonomy" id="29808"/>
    <lineage>
        <taxon>Eukaryota</taxon>
        <taxon>Viridiplantae</taxon>
        <taxon>Streptophyta</taxon>
        <taxon>Embryophyta</taxon>
        <taxon>Tracheophyta</taxon>
        <taxon>Spermatophyta</taxon>
        <taxon>Pinopsida</taxon>
        <taxon>Pinidae</taxon>
        <taxon>Conifers II</taxon>
        <taxon>Cupressales</taxon>
        <taxon>Taxaceae</taxon>
        <taxon>Taxus</taxon>
    </lineage>
</organism>
<evidence type="ECO:0000313" key="2">
    <source>
        <dbReference type="EMBL" id="KAH9305134.1"/>
    </source>
</evidence>
<feature type="non-terminal residue" evidence="2">
    <location>
        <position position="60"/>
    </location>
</feature>
<dbReference type="Proteomes" id="UP000824469">
    <property type="component" value="Unassembled WGS sequence"/>
</dbReference>
<evidence type="ECO:0000313" key="3">
    <source>
        <dbReference type="Proteomes" id="UP000824469"/>
    </source>
</evidence>
<gene>
    <name evidence="2" type="ORF">KI387_009538</name>
</gene>
<feature type="compositionally biased region" description="Basic and acidic residues" evidence="1">
    <location>
        <begin position="49"/>
        <end position="60"/>
    </location>
</feature>
<proteinExistence type="predicted"/>
<accession>A0AA38CYC9</accession>
<name>A0AA38CYC9_TAXCH</name>
<reference evidence="2 3" key="1">
    <citation type="journal article" date="2021" name="Nat. Plants">
        <title>The Taxus genome provides insights into paclitaxel biosynthesis.</title>
        <authorList>
            <person name="Xiong X."/>
            <person name="Gou J."/>
            <person name="Liao Q."/>
            <person name="Li Y."/>
            <person name="Zhou Q."/>
            <person name="Bi G."/>
            <person name="Li C."/>
            <person name="Du R."/>
            <person name="Wang X."/>
            <person name="Sun T."/>
            <person name="Guo L."/>
            <person name="Liang H."/>
            <person name="Lu P."/>
            <person name="Wu Y."/>
            <person name="Zhang Z."/>
            <person name="Ro D.K."/>
            <person name="Shang Y."/>
            <person name="Huang S."/>
            <person name="Yan J."/>
        </authorList>
    </citation>
    <scope>NUCLEOTIDE SEQUENCE [LARGE SCALE GENOMIC DNA]</scope>
    <source>
        <strain evidence="2">Ta-2019</strain>
    </source>
</reference>
<protein>
    <submittedName>
        <fullName evidence="2">Uncharacterized protein</fullName>
    </submittedName>
</protein>
<feature type="compositionally biased region" description="Basic and acidic residues" evidence="1">
    <location>
        <begin position="1"/>
        <end position="11"/>
    </location>
</feature>